<name>A0ABU2JHB3_9ACTN</name>
<comment type="caution">
    <text evidence="1">The sequence shown here is derived from an EMBL/GenBank/DDBJ whole genome shotgun (WGS) entry which is preliminary data.</text>
</comment>
<organism evidence="1 2">
    <name type="scientific">Jatrophihabitans lederbergiae</name>
    <dbReference type="NCBI Taxonomy" id="3075547"/>
    <lineage>
        <taxon>Bacteria</taxon>
        <taxon>Bacillati</taxon>
        <taxon>Actinomycetota</taxon>
        <taxon>Actinomycetes</taxon>
        <taxon>Jatrophihabitantales</taxon>
        <taxon>Jatrophihabitantaceae</taxon>
        <taxon>Jatrophihabitans</taxon>
    </lineage>
</organism>
<accession>A0ABU2JHB3</accession>
<keyword evidence="2" id="KW-1185">Reference proteome</keyword>
<reference evidence="2" key="1">
    <citation type="submission" date="2023-07" db="EMBL/GenBank/DDBJ databases">
        <title>30 novel species of actinomycetes from the DSMZ collection.</title>
        <authorList>
            <person name="Nouioui I."/>
        </authorList>
    </citation>
    <scope>NUCLEOTIDE SEQUENCE [LARGE SCALE GENOMIC DNA]</scope>
    <source>
        <strain evidence="2">DSM 44399</strain>
    </source>
</reference>
<dbReference type="Proteomes" id="UP001183176">
    <property type="component" value="Unassembled WGS sequence"/>
</dbReference>
<dbReference type="EMBL" id="JAVREH010000096">
    <property type="protein sequence ID" value="MDT0264378.1"/>
    <property type="molecule type" value="Genomic_DNA"/>
</dbReference>
<evidence type="ECO:0000313" key="2">
    <source>
        <dbReference type="Proteomes" id="UP001183176"/>
    </source>
</evidence>
<dbReference type="RefSeq" id="WP_311425516.1">
    <property type="nucleotide sequence ID" value="NZ_JAVREH010000096.1"/>
</dbReference>
<sequence>MKLMPIPAGIDPATAQQLRVGRAWWVAEAEVSRIPVSAEADAAGFETDFEYQTWQALCARRDLELFVRKRGNSQRERFDGLGEVLQTEPASPRLGVDAATVG</sequence>
<protein>
    <submittedName>
        <fullName evidence="1">Uncharacterized protein</fullName>
    </submittedName>
</protein>
<gene>
    <name evidence="1" type="ORF">RM423_23750</name>
</gene>
<proteinExistence type="predicted"/>
<evidence type="ECO:0000313" key="1">
    <source>
        <dbReference type="EMBL" id="MDT0264378.1"/>
    </source>
</evidence>